<dbReference type="OrthoDB" id="4329527at2"/>
<evidence type="ECO:0000256" key="4">
    <source>
        <dbReference type="ARBA" id="ARBA00022840"/>
    </source>
</evidence>
<evidence type="ECO:0008006" key="8">
    <source>
        <dbReference type="Google" id="ProtNLM"/>
    </source>
</evidence>
<dbReference type="Gene3D" id="1.10.510.10">
    <property type="entry name" value="Transferase(Phosphotransferase) domain 1"/>
    <property type="match status" value="1"/>
</dbReference>
<gene>
    <name evidence="6" type="ORF">AN215_03640</name>
</gene>
<organism evidence="6 7">
    <name type="scientific">Streptomyces abyssalis</name>
    <dbReference type="NCBI Taxonomy" id="933944"/>
    <lineage>
        <taxon>Bacteria</taxon>
        <taxon>Bacillati</taxon>
        <taxon>Actinomycetota</taxon>
        <taxon>Actinomycetes</taxon>
        <taxon>Kitasatosporales</taxon>
        <taxon>Streptomycetaceae</taxon>
        <taxon>Streptomyces</taxon>
    </lineage>
</organism>
<dbReference type="STRING" id="933944.AN215_03640"/>
<keyword evidence="3" id="KW-0418">Kinase</keyword>
<dbReference type="GO" id="GO:0005524">
    <property type="term" value="F:ATP binding"/>
    <property type="evidence" value="ECO:0007669"/>
    <property type="project" value="UniProtKB-KW"/>
</dbReference>
<keyword evidence="1" id="KW-0808">Transferase</keyword>
<name>A0A1E7JRV1_9ACTN</name>
<sequence>MEPLRLDDPRNLGDYVPIGRVDAPDGEVPLPVRRFVARGAGGGRTVLISVPLAELAGDHEYGERFAAEAETARRLGAEARLPWTAQVMESSRLPGGPPWYTTPYVPALPLPGVLAAHGGGLPERTLRALGLGLAEALTELHARGAVHAGVSPGALLVAADGPLLTAYGAMRALVPGTGHFAHRPSLAGLPERGGVPPEQLSGGTPGPPGDVHALGAVLCYAASGLDGADSSRMPASMRTLVAACLSEDPGDRPQAAVVRDELRTGAAALPVTSGPPPVPVAAQRRGPVSAPAAVPWSAGGAAGGTVLDSAASAFGPGWLPARVIAAIARQSACALGAALPA</sequence>
<dbReference type="Proteomes" id="UP000176087">
    <property type="component" value="Unassembled WGS sequence"/>
</dbReference>
<dbReference type="SUPFAM" id="SSF56112">
    <property type="entry name" value="Protein kinase-like (PK-like)"/>
    <property type="match status" value="1"/>
</dbReference>
<evidence type="ECO:0000256" key="5">
    <source>
        <dbReference type="SAM" id="MobiDB-lite"/>
    </source>
</evidence>
<dbReference type="InterPro" id="IPR011009">
    <property type="entry name" value="Kinase-like_dom_sf"/>
</dbReference>
<evidence type="ECO:0000256" key="3">
    <source>
        <dbReference type="ARBA" id="ARBA00022777"/>
    </source>
</evidence>
<evidence type="ECO:0000256" key="2">
    <source>
        <dbReference type="ARBA" id="ARBA00022741"/>
    </source>
</evidence>
<protein>
    <recommendedName>
        <fullName evidence="8">Protein kinase domain-containing protein</fullName>
    </recommendedName>
</protein>
<accession>A0A1E7JRV1</accession>
<feature type="region of interest" description="Disordered" evidence="5">
    <location>
        <begin position="186"/>
        <end position="205"/>
    </location>
</feature>
<dbReference type="GO" id="GO:0004674">
    <property type="term" value="F:protein serine/threonine kinase activity"/>
    <property type="evidence" value="ECO:0007669"/>
    <property type="project" value="TreeGrafter"/>
</dbReference>
<dbReference type="AlphaFoldDB" id="A0A1E7JRV1"/>
<evidence type="ECO:0000256" key="1">
    <source>
        <dbReference type="ARBA" id="ARBA00022679"/>
    </source>
</evidence>
<keyword evidence="2" id="KW-0547">Nucleotide-binding</keyword>
<evidence type="ECO:0000313" key="6">
    <source>
        <dbReference type="EMBL" id="OEU91634.1"/>
    </source>
</evidence>
<evidence type="ECO:0000313" key="7">
    <source>
        <dbReference type="Proteomes" id="UP000176087"/>
    </source>
</evidence>
<dbReference type="EMBL" id="LJGT01000037">
    <property type="protein sequence ID" value="OEU91634.1"/>
    <property type="molecule type" value="Genomic_DNA"/>
</dbReference>
<reference evidence="6 7" key="1">
    <citation type="journal article" date="2016" name="Front. Microbiol.">
        <title>Comparative Genomics Analysis of Streptomyces Species Reveals Their Adaptation to the Marine Environment and Their Diversity at the Genomic Level.</title>
        <authorList>
            <person name="Tian X."/>
            <person name="Zhang Z."/>
            <person name="Yang T."/>
            <person name="Chen M."/>
            <person name="Li J."/>
            <person name="Chen F."/>
            <person name="Yang J."/>
            <person name="Li W."/>
            <person name="Zhang B."/>
            <person name="Zhang Z."/>
            <person name="Wu J."/>
            <person name="Zhang C."/>
            <person name="Long L."/>
            <person name="Xiao J."/>
        </authorList>
    </citation>
    <scope>NUCLEOTIDE SEQUENCE [LARGE SCALE GENOMIC DNA]</scope>
    <source>
        <strain evidence="6 7">SCSIO 10390</strain>
    </source>
</reference>
<keyword evidence="7" id="KW-1185">Reference proteome</keyword>
<keyword evidence="4" id="KW-0067">ATP-binding</keyword>
<dbReference type="PANTHER" id="PTHR43289:SF34">
    <property type="entry name" value="SERINE_THREONINE-PROTEIN KINASE YBDM-RELATED"/>
    <property type="match status" value="1"/>
</dbReference>
<dbReference type="PANTHER" id="PTHR43289">
    <property type="entry name" value="MITOGEN-ACTIVATED PROTEIN KINASE KINASE KINASE 20-RELATED"/>
    <property type="match status" value="1"/>
</dbReference>
<comment type="caution">
    <text evidence="6">The sequence shown here is derived from an EMBL/GenBank/DDBJ whole genome shotgun (WGS) entry which is preliminary data.</text>
</comment>
<proteinExistence type="predicted"/>